<evidence type="ECO:0000256" key="4">
    <source>
        <dbReference type="ARBA" id="ARBA00023002"/>
    </source>
</evidence>
<accession>A0ABD3MQI4</accession>
<dbReference type="GO" id="GO:0046872">
    <property type="term" value="F:metal ion binding"/>
    <property type="evidence" value="ECO:0007669"/>
    <property type="project" value="UniProtKB-KW"/>
</dbReference>
<keyword evidence="7" id="KW-0732">Signal</keyword>
<reference evidence="9 10" key="1">
    <citation type="submission" date="2024-10" db="EMBL/GenBank/DDBJ databases">
        <title>Updated reference genomes for cyclostephanoid diatoms.</title>
        <authorList>
            <person name="Roberts W.R."/>
            <person name="Alverson A.J."/>
        </authorList>
    </citation>
    <scope>NUCLEOTIDE SEQUENCE [LARGE SCALE GENOMIC DNA]</scope>
    <source>
        <strain evidence="9 10">AJA010-31</strain>
    </source>
</reference>
<comment type="caution">
    <text evidence="9">The sequence shown here is derived from an EMBL/GenBank/DDBJ whole genome shotgun (WGS) entry which is preliminary data.</text>
</comment>
<dbReference type="AlphaFoldDB" id="A0ABD3MQI4"/>
<feature type="chain" id="PRO_5044750359" description="Plant heme peroxidase family profile domain-containing protein" evidence="7">
    <location>
        <begin position="18"/>
        <end position="356"/>
    </location>
</feature>
<evidence type="ECO:0000256" key="6">
    <source>
        <dbReference type="RuleBase" id="RU004241"/>
    </source>
</evidence>
<gene>
    <name evidence="9" type="ORF">ACHAWO_009435</name>
</gene>
<keyword evidence="2" id="KW-0349">Heme</keyword>
<dbReference type="PROSITE" id="PS50873">
    <property type="entry name" value="PEROXIDASE_4"/>
    <property type="match status" value="1"/>
</dbReference>
<comment type="similarity">
    <text evidence="6">Belongs to the peroxidase family.</text>
</comment>
<dbReference type="Gene3D" id="1.10.420.10">
    <property type="entry name" value="Peroxidase, domain 2"/>
    <property type="match status" value="1"/>
</dbReference>
<dbReference type="InterPro" id="IPR010255">
    <property type="entry name" value="Haem_peroxidase_sf"/>
</dbReference>
<keyword evidence="5" id="KW-0408">Iron</keyword>
<evidence type="ECO:0000259" key="8">
    <source>
        <dbReference type="PROSITE" id="PS50873"/>
    </source>
</evidence>
<evidence type="ECO:0000256" key="2">
    <source>
        <dbReference type="ARBA" id="ARBA00022617"/>
    </source>
</evidence>
<keyword evidence="10" id="KW-1185">Reference proteome</keyword>
<protein>
    <recommendedName>
        <fullName evidence="8">Plant heme peroxidase family profile domain-containing protein</fullName>
    </recommendedName>
</protein>
<dbReference type="PRINTS" id="PR00458">
    <property type="entry name" value="PEROXIDASE"/>
</dbReference>
<proteinExistence type="inferred from homology"/>
<dbReference type="PANTHER" id="PTHR31356">
    <property type="entry name" value="THYLAKOID LUMENAL 29 KDA PROTEIN, CHLOROPLASTIC-RELATED"/>
    <property type="match status" value="1"/>
</dbReference>
<evidence type="ECO:0000256" key="1">
    <source>
        <dbReference type="ARBA" id="ARBA00022559"/>
    </source>
</evidence>
<keyword evidence="3" id="KW-0479">Metal-binding</keyword>
<feature type="domain" description="Plant heme peroxidase family profile" evidence="8">
    <location>
        <begin position="53"/>
        <end position="356"/>
    </location>
</feature>
<dbReference type="EMBL" id="JALLPJ020001408">
    <property type="protein sequence ID" value="KAL3765116.1"/>
    <property type="molecule type" value="Genomic_DNA"/>
</dbReference>
<dbReference type="PANTHER" id="PTHR31356:SF36">
    <property type="entry name" value="L-ASCORBATE PEROXIDASE 3"/>
    <property type="match status" value="1"/>
</dbReference>
<sequence>MMNLKSIALLLVPVVTAAKSCFDKSTYYEIDSDIEKIASGITDEDELVHFYGGIVRLVAHDFMDYDRNADNIMGTDGCMDWAHEVNKGLWGTVWCDDGSCHLSNIYNEKYSHLSKADFWIASANAVIRQLSVDQELDLIDTFLWGRQDADSCEGQGDRIPTGSGCREVQDILLDAMDLTWRDAVALLGAHTIGKGHADFSGHEGYWMPTTAESLVFDKGYYEEIVRRTWRPRNVGLKEEDFQTGTEDTHEEPQLMLKTDMCFWYDIDVSYPCCSRTNRWYGDTNRCDFEEVYSDNECTRHDDDSSRMEAVQSVVEFLGGGFPNENNEPFYKAYASAWYKATTNGQDNLKTLRSECW</sequence>
<dbReference type="InterPro" id="IPR044831">
    <property type="entry name" value="Ccp1-like"/>
</dbReference>
<organism evidence="9 10">
    <name type="scientific">Cyclotella atomus</name>
    <dbReference type="NCBI Taxonomy" id="382360"/>
    <lineage>
        <taxon>Eukaryota</taxon>
        <taxon>Sar</taxon>
        <taxon>Stramenopiles</taxon>
        <taxon>Ochrophyta</taxon>
        <taxon>Bacillariophyta</taxon>
        <taxon>Coscinodiscophyceae</taxon>
        <taxon>Thalassiosirophycidae</taxon>
        <taxon>Stephanodiscales</taxon>
        <taxon>Stephanodiscaceae</taxon>
        <taxon>Cyclotella</taxon>
    </lineage>
</organism>
<name>A0ABD3MQI4_9STRA</name>
<evidence type="ECO:0000256" key="5">
    <source>
        <dbReference type="ARBA" id="ARBA00023004"/>
    </source>
</evidence>
<evidence type="ECO:0000256" key="3">
    <source>
        <dbReference type="ARBA" id="ARBA00022723"/>
    </source>
</evidence>
<dbReference type="CDD" id="cd00314">
    <property type="entry name" value="plant_peroxidase_like"/>
    <property type="match status" value="1"/>
</dbReference>
<dbReference type="Gene3D" id="1.10.520.10">
    <property type="match status" value="1"/>
</dbReference>
<dbReference type="PROSITE" id="PS00435">
    <property type="entry name" value="PEROXIDASE_1"/>
    <property type="match status" value="1"/>
</dbReference>
<keyword evidence="1" id="KW-0575">Peroxidase</keyword>
<evidence type="ECO:0000313" key="10">
    <source>
        <dbReference type="Proteomes" id="UP001530400"/>
    </source>
</evidence>
<keyword evidence="4" id="KW-0560">Oxidoreductase</keyword>
<dbReference type="Pfam" id="PF00141">
    <property type="entry name" value="peroxidase"/>
    <property type="match status" value="1"/>
</dbReference>
<dbReference type="InterPro" id="IPR002016">
    <property type="entry name" value="Haem_peroxidase"/>
</dbReference>
<feature type="signal peptide" evidence="7">
    <location>
        <begin position="1"/>
        <end position="17"/>
    </location>
</feature>
<evidence type="ECO:0000313" key="9">
    <source>
        <dbReference type="EMBL" id="KAL3765116.1"/>
    </source>
</evidence>
<evidence type="ECO:0000256" key="7">
    <source>
        <dbReference type="SAM" id="SignalP"/>
    </source>
</evidence>
<dbReference type="InterPro" id="IPR019793">
    <property type="entry name" value="Peroxidases_heam-ligand_BS"/>
</dbReference>
<dbReference type="Proteomes" id="UP001530400">
    <property type="component" value="Unassembled WGS sequence"/>
</dbReference>
<dbReference type="GO" id="GO:0004601">
    <property type="term" value="F:peroxidase activity"/>
    <property type="evidence" value="ECO:0007669"/>
    <property type="project" value="UniProtKB-KW"/>
</dbReference>
<dbReference type="SUPFAM" id="SSF48113">
    <property type="entry name" value="Heme-dependent peroxidases"/>
    <property type="match status" value="1"/>
</dbReference>